<dbReference type="GO" id="GO:0008270">
    <property type="term" value="F:zinc ion binding"/>
    <property type="evidence" value="ECO:0007669"/>
    <property type="project" value="UniProtKB-KW"/>
</dbReference>
<dbReference type="InterPro" id="IPR005162">
    <property type="entry name" value="Retrotrans_gag_dom"/>
</dbReference>
<reference evidence="4 5" key="1">
    <citation type="submission" date="2016-10" db="EMBL/GenBank/DDBJ databases">
        <authorList>
            <person name="Cai Z."/>
        </authorList>
    </citation>
    <scope>NUCLEOTIDE SEQUENCE [LARGE SCALE GENOMIC DNA]</scope>
</reference>
<keyword evidence="1" id="KW-0863">Zinc-finger</keyword>
<dbReference type="SMART" id="SM00343">
    <property type="entry name" value="ZnF_C2HC"/>
    <property type="match status" value="1"/>
</dbReference>
<proteinExistence type="predicted"/>
<dbReference type="PROSITE" id="PS50158">
    <property type="entry name" value="ZF_CCHC"/>
    <property type="match status" value="1"/>
</dbReference>
<feature type="domain" description="CCHC-type" evidence="3">
    <location>
        <begin position="98"/>
        <end position="114"/>
    </location>
</feature>
<dbReference type="GO" id="GO:0003676">
    <property type="term" value="F:nucleic acid binding"/>
    <property type="evidence" value="ECO:0007669"/>
    <property type="project" value="InterPro"/>
</dbReference>
<name>A0A383VNT7_TETOB</name>
<evidence type="ECO:0000313" key="4">
    <source>
        <dbReference type="EMBL" id="SZX66076.1"/>
    </source>
</evidence>
<protein>
    <recommendedName>
        <fullName evidence="3">CCHC-type domain-containing protein</fullName>
    </recommendedName>
</protein>
<dbReference type="InterPro" id="IPR036875">
    <property type="entry name" value="Znf_CCHC_sf"/>
</dbReference>
<dbReference type="AlphaFoldDB" id="A0A383VNT7"/>
<dbReference type="InterPro" id="IPR001878">
    <property type="entry name" value="Znf_CCHC"/>
</dbReference>
<keyword evidence="5" id="KW-1185">Reference proteome</keyword>
<keyword evidence="1" id="KW-0479">Metal-binding</keyword>
<evidence type="ECO:0000256" key="1">
    <source>
        <dbReference type="PROSITE-ProRule" id="PRU00047"/>
    </source>
</evidence>
<dbReference type="SUPFAM" id="SSF57756">
    <property type="entry name" value="Retrovirus zinc finger-like domains"/>
    <property type="match status" value="1"/>
</dbReference>
<sequence length="153" mass="18084">MFTLVKPDYDARNKLDRLMQTRSVFDYASRFNTLMLELPNMDEADRVHFFIKGLKPEIRMHRQRVDSGPTPMELGSMEPEEGGQAELHYVQGKRKAIKCFYCQRAGHRIADCRQRKIDEQRDRRAQPFKPPTQQQRQQFQSKEGKPPSRRSTN</sequence>
<organism evidence="4 5">
    <name type="scientific">Tetradesmus obliquus</name>
    <name type="common">Green alga</name>
    <name type="synonym">Acutodesmus obliquus</name>
    <dbReference type="NCBI Taxonomy" id="3088"/>
    <lineage>
        <taxon>Eukaryota</taxon>
        <taxon>Viridiplantae</taxon>
        <taxon>Chlorophyta</taxon>
        <taxon>core chlorophytes</taxon>
        <taxon>Chlorophyceae</taxon>
        <taxon>CS clade</taxon>
        <taxon>Sphaeropleales</taxon>
        <taxon>Scenedesmaceae</taxon>
        <taxon>Tetradesmus</taxon>
    </lineage>
</organism>
<evidence type="ECO:0000313" key="5">
    <source>
        <dbReference type="Proteomes" id="UP000256970"/>
    </source>
</evidence>
<dbReference type="Pfam" id="PF00098">
    <property type="entry name" value="zf-CCHC"/>
    <property type="match status" value="1"/>
</dbReference>
<evidence type="ECO:0000256" key="2">
    <source>
        <dbReference type="SAM" id="MobiDB-lite"/>
    </source>
</evidence>
<dbReference type="EMBL" id="FNXT01000684">
    <property type="protein sequence ID" value="SZX66076.1"/>
    <property type="molecule type" value="Genomic_DNA"/>
</dbReference>
<dbReference type="Proteomes" id="UP000256970">
    <property type="component" value="Unassembled WGS sequence"/>
</dbReference>
<gene>
    <name evidence="4" type="ORF">BQ4739_LOCUS6520</name>
</gene>
<accession>A0A383VNT7</accession>
<dbReference type="Gene3D" id="4.10.60.10">
    <property type="entry name" value="Zinc finger, CCHC-type"/>
    <property type="match status" value="1"/>
</dbReference>
<feature type="region of interest" description="Disordered" evidence="2">
    <location>
        <begin position="114"/>
        <end position="153"/>
    </location>
</feature>
<feature type="compositionally biased region" description="Basic and acidic residues" evidence="2">
    <location>
        <begin position="114"/>
        <end position="125"/>
    </location>
</feature>
<feature type="compositionally biased region" description="Low complexity" evidence="2">
    <location>
        <begin position="131"/>
        <end position="140"/>
    </location>
</feature>
<dbReference type="Pfam" id="PF03732">
    <property type="entry name" value="Retrotrans_gag"/>
    <property type="match status" value="1"/>
</dbReference>
<evidence type="ECO:0000259" key="3">
    <source>
        <dbReference type="PROSITE" id="PS50158"/>
    </source>
</evidence>
<keyword evidence="1" id="KW-0862">Zinc</keyword>